<organism evidence="2 3">
    <name type="scientific">Sphaceloma murrayae</name>
    <dbReference type="NCBI Taxonomy" id="2082308"/>
    <lineage>
        <taxon>Eukaryota</taxon>
        <taxon>Fungi</taxon>
        <taxon>Dikarya</taxon>
        <taxon>Ascomycota</taxon>
        <taxon>Pezizomycotina</taxon>
        <taxon>Dothideomycetes</taxon>
        <taxon>Dothideomycetidae</taxon>
        <taxon>Myriangiales</taxon>
        <taxon>Elsinoaceae</taxon>
        <taxon>Sphaceloma</taxon>
    </lineage>
</organism>
<dbReference type="PANTHER" id="PTHR31970">
    <property type="match status" value="1"/>
</dbReference>
<name>A0A2K1QVJ5_9PEZI</name>
<feature type="transmembrane region" description="Helical" evidence="1">
    <location>
        <begin position="130"/>
        <end position="150"/>
    </location>
</feature>
<dbReference type="Pfam" id="PF16983">
    <property type="entry name" value="MFS_MOT1"/>
    <property type="match status" value="2"/>
</dbReference>
<dbReference type="AlphaFoldDB" id="A0A2K1QVJ5"/>
<dbReference type="InParanoid" id="A0A2K1QVJ5"/>
<evidence type="ECO:0000313" key="3">
    <source>
        <dbReference type="Proteomes" id="UP000243797"/>
    </source>
</evidence>
<dbReference type="EMBL" id="NKHZ01000033">
    <property type="protein sequence ID" value="PNS19081.1"/>
    <property type="molecule type" value="Genomic_DNA"/>
</dbReference>
<dbReference type="Proteomes" id="UP000243797">
    <property type="component" value="Unassembled WGS sequence"/>
</dbReference>
<dbReference type="PANTHER" id="PTHR31970:SF9">
    <property type="entry name" value="MOLYBDATE TRANSPORTER 2"/>
    <property type="match status" value="1"/>
</dbReference>
<evidence type="ECO:0008006" key="4">
    <source>
        <dbReference type="Google" id="ProtNLM"/>
    </source>
</evidence>
<dbReference type="STRING" id="2082308.A0A2K1QVJ5"/>
<feature type="transmembrane region" description="Helical" evidence="1">
    <location>
        <begin position="181"/>
        <end position="199"/>
    </location>
</feature>
<feature type="transmembrane region" description="Helical" evidence="1">
    <location>
        <begin position="98"/>
        <end position="118"/>
    </location>
</feature>
<feature type="transmembrane region" description="Helical" evidence="1">
    <location>
        <begin position="296"/>
        <end position="317"/>
    </location>
</feature>
<feature type="transmembrane region" description="Helical" evidence="1">
    <location>
        <begin position="52"/>
        <end position="71"/>
    </location>
</feature>
<protein>
    <recommendedName>
        <fullName evidence="4">Molybdate transporter 1</fullName>
    </recommendedName>
</protein>
<dbReference type="InterPro" id="IPR031563">
    <property type="entry name" value="MOT1/MOT2"/>
</dbReference>
<comment type="caution">
    <text evidence="2">The sequence shown here is derived from an EMBL/GenBank/DDBJ whole genome shotgun (WGS) entry which is preliminary data.</text>
</comment>
<keyword evidence="3" id="KW-1185">Reference proteome</keyword>
<sequence length="410" mass="42983">MSSHSRLRHISNHNWNTLRTSPWSEVSGALGDLGTLLPLLIALTLQGSISFSSTLVFSGLANILTGLYYGIPLPVQPMKAIASIAISSSFSKTETASAGFFVAACVLLLSITGLLHYFTRIVPLPVIRGIQIAAGLSLIISAGSSLLQPLHWITPALNNHLLTLLAFLLLLLSAIRPLPSALLITSIALLLSLVSLLLSPSPTSAPYIWHPHLLLPTPPTFLHASLKAGLPQLPLTTLNSILAVSSLASSLSPPLPAAPTPTSLGLSVGLINLVAPWFAAMPVCHGSGGLAGQYRFGARSGASVVLLGLVKLLLGLFVGETALPLLQRFPRGMLGVMVLAAGVELARVGREGMERDEDWAAALVTVAGCLAFRNDGVGFAVGMVWVWGMRAGRRWKGRGSGEEEPLLGAA</sequence>
<keyword evidence="1" id="KW-0472">Membrane</keyword>
<dbReference type="GO" id="GO:0015098">
    <property type="term" value="F:molybdate ion transmembrane transporter activity"/>
    <property type="evidence" value="ECO:0007669"/>
    <property type="project" value="InterPro"/>
</dbReference>
<reference evidence="2 3" key="1">
    <citation type="submission" date="2017-06" db="EMBL/GenBank/DDBJ databases">
        <title>Draft genome sequence of a variant of Elsinoe murrayae.</title>
        <authorList>
            <person name="Cheng Q."/>
        </authorList>
    </citation>
    <scope>NUCLEOTIDE SEQUENCE [LARGE SCALE GENOMIC DNA]</scope>
    <source>
        <strain evidence="2 3">CQ-2017a</strain>
    </source>
</reference>
<accession>A0A2K1QVJ5</accession>
<dbReference type="OrthoDB" id="5402974at2759"/>
<keyword evidence="1" id="KW-0812">Transmembrane</keyword>
<keyword evidence="1" id="KW-1133">Transmembrane helix</keyword>
<gene>
    <name evidence="2" type="ORF">CAC42_1817</name>
</gene>
<evidence type="ECO:0000256" key="1">
    <source>
        <dbReference type="SAM" id="Phobius"/>
    </source>
</evidence>
<evidence type="ECO:0000313" key="2">
    <source>
        <dbReference type="EMBL" id="PNS19081.1"/>
    </source>
</evidence>
<feature type="transmembrane region" description="Helical" evidence="1">
    <location>
        <begin position="156"/>
        <end position="174"/>
    </location>
</feature>
<feature type="transmembrane region" description="Helical" evidence="1">
    <location>
        <begin position="264"/>
        <end position="284"/>
    </location>
</feature>
<proteinExistence type="predicted"/>